<dbReference type="PANTHER" id="PTHR31451">
    <property type="match status" value="1"/>
</dbReference>
<sequence>MRFRRVLAAIAATVVAAGSSACLESGEHETVPAARVQAAGTTLTRDGAPWWPVGLNAYQLATDWSINSGCGAEVDLDRFFGALPAGSLIRFNAFESFARSRVGGGVDYRPIDAVFDAAERHGQLLIPVLTAFDGSCADEVYKDREWFVSGWREPEPGTDFSYEGWVNAAVDRWKGSPTIAMWELIGEPEPLVGEQCPPDAGEVLRRFVDDVGAIVRGIDPAHPITVGTVGAGQCGTAGEEFADLLRSPYVDVAQYHDYEADGVPLPGSGADGLEARLRQSRDVGKPLLVAEIGQNAAASGACATPSARFADVRRKIDGQREAGTAGALFWAFVPDPRIDECTFDIGIDDPLISLVGAPRS</sequence>
<dbReference type="RefSeq" id="WP_051111131.1">
    <property type="nucleotide sequence ID" value="NZ_QRCM01000001.1"/>
</dbReference>
<dbReference type="InterPro" id="IPR045053">
    <property type="entry name" value="MAN-like"/>
</dbReference>
<keyword evidence="1" id="KW-0732">Signal</keyword>
<dbReference type="Gene3D" id="3.20.20.80">
    <property type="entry name" value="Glycosidases"/>
    <property type="match status" value="1"/>
</dbReference>
<dbReference type="InterPro" id="IPR017853">
    <property type="entry name" value="GH"/>
</dbReference>
<comment type="caution">
    <text evidence="2">The sequence shown here is derived from an EMBL/GenBank/DDBJ whole genome shotgun (WGS) entry which is preliminary data.</text>
</comment>
<dbReference type="Proteomes" id="UP000471120">
    <property type="component" value="Unassembled WGS sequence"/>
</dbReference>
<organism evidence="2 3">
    <name type="scientific">Rhodococcus rhodnii</name>
    <dbReference type="NCBI Taxonomy" id="38312"/>
    <lineage>
        <taxon>Bacteria</taxon>
        <taxon>Bacillati</taxon>
        <taxon>Actinomycetota</taxon>
        <taxon>Actinomycetes</taxon>
        <taxon>Mycobacteriales</taxon>
        <taxon>Nocardiaceae</taxon>
        <taxon>Rhodococcus</taxon>
    </lineage>
</organism>
<accession>A0A6P2CBD3</accession>
<dbReference type="PROSITE" id="PS51257">
    <property type="entry name" value="PROKAR_LIPOPROTEIN"/>
    <property type="match status" value="1"/>
</dbReference>
<evidence type="ECO:0000313" key="3">
    <source>
        <dbReference type="Proteomes" id="UP000471120"/>
    </source>
</evidence>
<reference evidence="2 3" key="1">
    <citation type="submission" date="2018-07" db="EMBL/GenBank/DDBJ databases">
        <title>Genome sequence of Rhodococcus rhodnii ATCC 35071 from Rhodnius prolixus.</title>
        <authorList>
            <person name="Patel V."/>
            <person name="Vogel K.J."/>
        </authorList>
    </citation>
    <scope>NUCLEOTIDE SEQUENCE [LARGE SCALE GENOMIC DNA]</scope>
    <source>
        <strain evidence="2 3">ATCC 35071</strain>
    </source>
</reference>
<evidence type="ECO:0000313" key="2">
    <source>
        <dbReference type="EMBL" id="TXG90074.1"/>
    </source>
</evidence>
<dbReference type="AlphaFoldDB" id="A0A6P2CBD3"/>
<dbReference type="EMBL" id="QRCM01000001">
    <property type="protein sequence ID" value="TXG90074.1"/>
    <property type="molecule type" value="Genomic_DNA"/>
</dbReference>
<dbReference type="GO" id="GO:0016985">
    <property type="term" value="F:mannan endo-1,4-beta-mannosidase activity"/>
    <property type="evidence" value="ECO:0007669"/>
    <property type="project" value="TreeGrafter"/>
</dbReference>
<protein>
    <submittedName>
        <fullName evidence="2">Beta-mannosidase</fullName>
    </submittedName>
</protein>
<dbReference type="PANTHER" id="PTHR31451:SF39">
    <property type="entry name" value="MANNAN ENDO-1,4-BETA-MANNOSIDASE 1"/>
    <property type="match status" value="1"/>
</dbReference>
<evidence type="ECO:0000256" key="1">
    <source>
        <dbReference type="SAM" id="SignalP"/>
    </source>
</evidence>
<feature type="signal peptide" evidence="1">
    <location>
        <begin position="1"/>
        <end position="21"/>
    </location>
</feature>
<dbReference type="GO" id="GO:0005576">
    <property type="term" value="C:extracellular region"/>
    <property type="evidence" value="ECO:0007669"/>
    <property type="project" value="UniProtKB-SubCell"/>
</dbReference>
<dbReference type="SUPFAM" id="SSF51445">
    <property type="entry name" value="(Trans)glycosidases"/>
    <property type="match status" value="1"/>
</dbReference>
<feature type="chain" id="PRO_5039407814" evidence="1">
    <location>
        <begin position="22"/>
        <end position="360"/>
    </location>
</feature>
<proteinExistence type="predicted"/>
<gene>
    <name evidence="2" type="ORF">DW322_07400</name>
</gene>
<name>A0A6P2CBD3_9NOCA</name>